<reference evidence="2 3" key="1">
    <citation type="submission" date="2019-01" db="EMBL/GenBank/DDBJ databases">
        <title>Comparative genomic analysis identifies haemin-independent Haemophilus haemolyticus: a formal re-classification of Haemophilus intermedius.</title>
        <authorList>
            <person name="Harris T.M."/>
            <person name="Price E.P."/>
            <person name="Sarovich D.S."/>
            <person name="Norskov-Lauritsen N."/>
            <person name="Beissbarth J."/>
            <person name="Chang A.B."/>
            <person name="Smith-Vaughan H.C."/>
        </authorList>
    </citation>
    <scope>NUCLEOTIDE SEQUENCE [LARGE SCALE GENOMIC DNA]</scope>
    <source>
        <strain evidence="2 3">60824 B Hi-4</strain>
    </source>
</reference>
<accession>A0A502LVG0</accession>
<dbReference type="SUPFAM" id="SSF101999">
    <property type="entry name" value="Trimeric adhesin"/>
    <property type="match status" value="2"/>
</dbReference>
<dbReference type="InterPro" id="IPR037174">
    <property type="entry name" value="Trimeric_adhesin"/>
</dbReference>
<name>A0A502LVG0_HAEHA</name>
<feature type="domain" description="Trimeric autotransporter adhesin YadA-like stalk" evidence="1">
    <location>
        <begin position="907"/>
        <end position="928"/>
    </location>
</feature>
<gene>
    <name evidence="2" type="ORF">EUX48_05325</name>
</gene>
<evidence type="ECO:0000313" key="3">
    <source>
        <dbReference type="Proteomes" id="UP000316888"/>
    </source>
</evidence>
<dbReference type="InterPro" id="IPR008635">
    <property type="entry name" value="Coiled_stalk_dom"/>
</dbReference>
<dbReference type="AlphaFoldDB" id="A0A502LVG0"/>
<dbReference type="GO" id="GO:0019867">
    <property type="term" value="C:outer membrane"/>
    <property type="evidence" value="ECO:0007669"/>
    <property type="project" value="InterPro"/>
</dbReference>
<evidence type="ECO:0000259" key="1">
    <source>
        <dbReference type="Pfam" id="PF05662"/>
    </source>
</evidence>
<dbReference type="Proteomes" id="UP000316888">
    <property type="component" value="Unassembled WGS sequence"/>
</dbReference>
<evidence type="ECO:0000313" key="2">
    <source>
        <dbReference type="EMBL" id="TPH22877.1"/>
    </source>
</evidence>
<dbReference type="Gene3D" id="1.20.5.170">
    <property type="match status" value="1"/>
</dbReference>
<dbReference type="Pfam" id="PF05662">
    <property type="entry name" value="YadA_stalk"/>
    <property type="match status" value="2"/>
</dbReference>
<proteinExistence type="predicted"/>
<dbReference type="RefSeq" id="WP_219843703.1">
    <property type="nucleotide sequence ID" value="NZ_SDPB01000015.1"/>
</dbReference>
<protein>
    <recommendedName>
        <fullName evidence="1">Trimeric autotransporter adhesin YadA-like stalk domain-containing protein</fullName>
    </recommendedName>
</protein>
<organism evidence="2 3">
    <name type="scientific">Haemophilus haemolyticus</name>
    <dbReference type="NCBI Taxonomy" id="726"/>
    <lineage>
        <taxon>Bacteria</taxon>
        <taxon>Pseudomonadati</taxon>
        <taxon>Pseudomonadota</taxon>
        <taxon>Gammaproteobacteria</taxon>
        <taxon>Pasteurellales</taxon>
        <taxon>Pasteurellaceae</taxon>
        <taxon>Haemophilus</taxon>
    </lineage>
</organism>
<sequence length="929" mass="95068">MCIRDRYFYGADDSTAGKIEGVEAAAKSADALKKKVVAKSMADSRLNLLGGADKEKLSENNIGVTYGDTSSIRFRLSKELAGLTSAEFNNTAGDVTTINGDGVTITPVANGKKPVSVTKNGLNNGGNVIANVAGNLEGAKPNSAEPTTNATAPNNASTIKNNAATVGDVLQAGWNLQEKGVAKDFVKPYDTVNFMDGDGTSVAVATANDGTTSTVKYSVNTGDGLEKNKDNKITVKPADKSLEVNKNGVKVKTDGTTITTEDSGLTVVTGEIEPVTTGTNLGTVKVTDGNAGKIATVDSVVKAVNNAAFTLKASADGGTLNANSTAKATGELIKAGNTIEMIAGKNLEVKHNKNGKIIFATVENPSFNTVQIGDDGPKFSATAGGNISVSDKDGTNPVKITNVKDGDITKTSKDAINGSQFHAVAKNTIKLAGQNGTDTATETAGQELDKQGGIKFTVKSSDGKLLDITADANGDTITITPKTGTITTTGGVPTAVTTNGKLVTVDEVVNALKDLGWKATAGTDGTGSMIGTGAAEELIKAGDTVTFKAGNNLSIKQDGKNFIYSLNPELTGLTSAEFKDGNNNAVKITPNGVSFKKPNATDADTVTLNQNGLNNGGNPITNVAGNLQGAKAGTDVPTTNATAPSLGTGTDQVNKNNAATVGDVLNAGWNLQEKGVAKDFVKPYDTVNFMDGDGTSVAVATANDGTTSTVKYSVNTGDGLEKNKDNKITVKAGDKSLEVTDAGVAVKKADKSLEVTDDGLKVKTDNTTIKTGDTGLTVNTGTINKVTEGNTAGTVVAKTGDENKIATVSNVVEAINNAAWTATSAATSAGELGATATNQLVKAGDKVTFEADKNIKITQAGSKFTFTTRDDVSFNTVQIGGNQGPKFSKTDAGDIKVSGSDNTTPVKITNVQDGDISADSKDAINGSQF</sequence>
<comment type="caution">
    <text evidence="2">The sequence shown here is derived from an EMBL/GenBank/DDBJ whole genome shotgun (WGS) entry which is preliminary data.</text>
</comment>
<feature type="domain" description="Trimeric autotransporter adhesin YadA-like stalk" evidence="1">
    <location>
        <begin position="399"/>
        <end position="442"/>
    </location>
</feature>
<dbReference type="EMBL" id="SDPB01000015">
    <property type="protein sequence ID" value="TPH22877.1"/>
    <property type="molecule type" value="Genomic_DNA"/>
</dbReference>
<dbReference type="Gene3D" id="3.90.1780.10">
    <property type="entry name" value="Trimeric adhesin"/>
    <property type="match status" value="5"/>
</dbReference>
<feature type="non-terminal residue" evidence="2">
    <location>
        <position position="1"/>
    </location>
</feature>
<feature type="non-terminal residue" evidence="2">
    <location>
        <position position="929"/>
    </location>
</feature>